<evidence type="ECO:0000256" key="2">
    <source>
        <dbReference type="ARBA" id="ARBA00022741"/>
    </source>
</evidence>
<keyword evidence="5 6" id="KW-0067">ATP-binding</keyword>
<evidence type="ECO:0000256" key="5">
    <source>
        <dbReference type="ARBA" id="ARBA00022840"/>
    </source>
</evidence>
<feature type="domain" description="GMPS ATP-PPase" evidence="7">
    <location>
        <begin position="282"/>
        <end position="413"/>
    </location>
</feature>
<dbReference type="PANTHER" id="PTHR11922">
    <property type="entry name" value="GMP SYNTHASE-RELATED"/>
    <property type="match status" value="1"/>
</dbReference>
<accession>U6M913</accession>
<dbReference type="Pfam" id="PF00117">
    <property type="entry name" value="GATase"/>
    <property type="match status" value="1"/>
</dbReference>
<dbReference type="PROSITE" id="PS51553">
    <property type="entry name" value="GMPS_ATP_PPASE"/>
    <property type="match status" value="1"/>
</dbReference>
<evidence type="ECO:0000259" key="7">
    <source>
        <dbReference type="PROSITE" id="PS51553"/>
    </source>
</evidence>
<evidence type="ECO:0000313" key="9">
    <source>
        <dbReference type="Proteomes" id="UP000030763"/>
    </source>
</evidence>
<dbReference type="VEuPathDB" id="ToxoDB:EMWEY_00070010"/>
<feature type="binding site" evidence="6">
    <location>
        <begin position="309"/>
        <end position="315"/>
    </location>
    <ligand>
        <name>ATP</name>
        <dbReference type="ChEBI" id="CHEBI:30616"/>
    </ligand>
</feature>
<protein>
    <submittedName>
        <fullName evidence="8">GMP synthase, putative</fullName>
    </submittedName>
</protein>
<dbReference type="InterPro" id="IPR025777">
    <property type="entry name" value="GMPS_ATP_PPase_dom"/>
</dbReference>
<dbReference type="AlphaFoldDB" id="U6M913"/>
<dbReference type="InterPro" id="IPR022310">
    <property type="entry name" value="NAD/GMP_synthase"/>
</dbReference>
<dbReference type="Gene3D" id="3.40.50.620">
    <property type="entry name" value="HUPs"/>
    <property type="match status" value="1"/>
</dbReference>
<organism evidence="8 9">
    <name type="scientific">Eimeria maxima</name>
    <name type="common">Coccidian parasite</name>
    <dbReference type="NCBI Taxonomy" id="5804"/>
    <lineage>
        <taxon>Eukaryota</taxon>
        <taxon>Sar</taxon>
        <taxon>Alveolata</taxon>
        <taxon>Apicomplexa</taxon>
        <taxon>Conoidasida</taxon>
        <taxon>Coccidia</taxon>
        <taxon>Eucoccidiorida</taxon>
        <taxon>Eimeriorina</taxon>
        <taxon>Eimeriidae</taxon>
        <taxon>Eimeria</taxon>
    </lineage>
</organism>
<dbReference type="InterPro" id="IPR014729">
    <property type="entry name" value="Rossmann-like_a/b/a_fold"/>
</dbReference>
<evidence type="ECO:0000313" key="8">
    <source>
        <dbReference type="EMBL" id="CDJ59523.1"/>
    </source>
</evidence>
<sequence length="413" mass="45261">MTNSSTEFNDFTSEGHRRPSKHVVLVLDFGSQYSRLIVRRLRAIGAYSELIEISAIRPAAVVLSGGPSSVYEEGAPHLNRDVWELLQEKRVPILGICYGMQEIVYQLGGRVIGGGEAREYGKTIITINNYINNNNNNNNNLMDNDAAAAEAKEAELAADEAAAAAAAAAGGGEPWPVPAAHAATAPSLGDLFYGIKGPDVQVWMSHGDKVEQLPSSFIVRIICMHICMHALASTSSCPYVAAAAPNLGVYTLQFHPEVTHTPCGVYILKNYILRICKLQLNWCMHTYLPRQIQLLQQQIQKKHVIGALSGGVDSTVAAALLYKAIGNQFYAFFIDTGLLRKNEAEETMHALRNCFPDLSIECIDAKDRFINALVDVKDPEQKRKIIGALFIDVFEEAVQKKNIPVKGTLLLQV</sequence>
<dbReference type="Proteomes" id="UP000030763">
    <property type="component" value="Unassembled WGS sequence"/>
</dbReference>
<dbReference type="RefSeq" id="XP_013336171.1">
    <property type="nucleotide sequence ID" value="XM_013480717.1"/>
</dbReference>
<dbReference type="PANTHER" id="PTHR11922:SF2">
    <property type="entry name" value="GMP SYNTHASE [GLUTAMINE-HYDROLYZING]"/>
    <property type="match status" value="1"/>
</dbReference>
<dbReference type="OMA" id="ESHMDEV"/>
<gene>
    <name evidence="8" type="ORF">EMWEY_00070010</name>
</gene>
<dbReference type="PROSITE" id="PS51273">
    <property type="entry name" value="GATASE_TYPE_1"/>
    <property type="match status" value="1"/>
</dbReference>
<dbReference type="GO" id="GO:0003921">
    <property type="term" value="F:GMP synthase activity"/>
    <property type="evidence" value="ECO:0007669"/>
    <property type="project" value="InterPro"/>
</dbReference>
<dbReference type="Pfam" id="PF02540">
    <property type="entry name" value="NAD_synthase"/>
    <property type="match status" value="1"/>
</dbReference>
<evidence type="ECO:0000256" key="4">
    <source>
        <dbReference type="ARBA" id="ARBA00022755"/>
    </source>
</evidence>
<keyword evidence="4 6" id="KW-0658">Purine biosynthesis</keyword>
<dbReference type="OrthoDB" id="1724632at2759"/>
<dbReference type="SUPFAM" id="SSF52402">
    <property type="entry name" value="Adenine nucleotide alpha hydrolases-like"/>
    <property type="match status" value="1"/>
</dbReference>
<dbReference type="SUPFAM" id="SSF52317">
    <property type="entry name" value="Class I glutamine amidotransferase-like"/>
    <property type="match status" value="1"/>
</dbReference>
<evidence type="ECO:0000256" key="6">
    <source>
        <dbReference type="PROSITE-ProRule" id="PRU00886"/>
    </source>
</evidence>
<dbReference type="GeneID" id="25340042"/>
<keyword evidence="3 6" id="KW-0332">GMP biosynthesis</keyword>
<dbReference type="InterPro" id="IPR029062">
    <property type="entry name" value="Class_I_gatase-like"/>
</dbReference>
<evidence type="ECO:0000256" key="3">
    <source>
        <dbReference type="ARBA" id="ARBA00022749"/>
    </source>
</evidence>
<dbReference type="InterPro" id="IPR017926">
    <property type="entry name" value="GATASE"/>
</dbReference>
<evidence type="ECO:0000256" key="1">
    <source>
        <dbReference type="ARBA" id="ARBA00022598"/>
    </source>
</evidence>
<dbReference type="Gene3D" id="3.40.50.880">
    <property type="match status" value="1"/>
</dbReference>
<reference evidence="8" key="2">
    <citation type="submission" date="2013-10" db="EMBL/GenBank/DDBJ databases">
        <authorList>
            <person name="Aslett M."/>
        </authorList>
    </citation>
    <scope>NUCLEOTIDE SEQUENCE [LARGE SCALE GENOMIC DNA]</scope>
    <source>
        <strain evidence="8">Weybridge</strain>
    </source>
</reference>
<name>U6M913_EIMMA</name>
<keyword evidence="1" id="KW-0436">Ligase</keyword>
<dbReference type="GO" id="GO:0005524">
    <property type="term" value="F:ATP binding"/>
    <property type="evidence" value="ECO:0007669"/>
    <property type="project" value="UniProtKB-UniRule"/>
</dbReference>
<dbReference type="EMBL" id="HG720501">
    <property type="protein sequence ID" value="CDJ59523.1"/>
    <property type="molecule type" value="Genomic_DNA"/>
</dbReference>
<keyword evidence="9" id="KW-1185">Reference proteome</keyword>
<dbReference type="GO" id="GO:0005829">
    <property type="term" value="C:cytosol"/>
    <property type="evidence" value="ECO:0007669"/>
    <property type="project" value="TreeGrafter"/>
</dbReference>
<proteinExistence type="predicted"/>
<reference evidence="8" key="1">
    <citation type="submission" date="2013-10" db="EMBL/GenBank/DDBJ databases">
        <title>Genomic analysis of the causative agents of coccidiosis in chickens.</title>
        <authorList>
            <person name="Reid A.J."/>
            <person name="Blake D."/>
            <person name="Billington K."/>
            <person name="Browne H."/>
            <person name="Dunn M."/>
            <person name="Hung S."/>
            <person name="Kawahara F."/>
            <person name="Miranda-Saavedra D."/>
            <person name="Mourier T."/>
            <person name="Nagra H."/>
            <person name="Otto T.D."/>
            <person name="Rawlings N."/>
            <person name="Sanchez A."/>
            <person name="Sanders M."/>
            <person name="Subramaniam C."/>
            <person name="Tay Y."/>
            <person name="Dear P."/>
            <person name="Doerig C."/>
            <person name="Gruber A."/>
            <person name="Parkinson J."/>
            <person name="Shirley M."/>
            <person name="Wan K.L."/>
            <person name="Berriman M."/>
            <person name="Tomley F."/>
            <person name="Pain A."/>
        </authorList>
    </citation>
    <scope>NUCLEOTIDE SEQUENCE [LARGE SCALE GENOMIC DNA]</scope>
    <source>
        <strain evidence="8">Weybridge</strain>
    </source>
</reference>
<keyword evidence="2 6" id="KW-0547">Nucleotide-binding</keyword>